<evidence type="ECO:0008006" key="18">
    <source>
        <dbReference type="Google" id="ProtNLM"/>
    </source>
</evidence>
<evidence type="ECO:0000313" key="16">
    <source>
        <dbReference type="EMBL" id="ULU04322.1"/>
    </source>
</evidence>
<comment type="subcellular location">
    <subcellularLocation>
        <location evidence="1">Membrane</location>
        <topology evidence="1">Multi-pass membrane protein</topology>
    </subcellularLocation>
</comment>
<evidence type="ECO:0000256" key="6">
    <source>
        <dbReference type="ARBA" id="ARBA00022989"/>
    </source>
</evidence>
<evidence type="ECO:0000256" key="1">
    <source>
        <dbReference type="ARBA" id="ARBA00004141"/>
    </source>
</evidence>
<keyword evidence="12 13" id="KW-0407">Ion channel</keyword>
<dbReference type="Gene3D" id="2.60.470.10">
    <property type="entry name" value="Acid-sensing ion channels like domains"/>
    <property type="match status" value="1"/>
</dbReference>
<feature type="compositionally biased region" description="Low complexity" evidence="14">
    <location>
        <begin position="23"/>
        <end position="35"/>
    </location>
</feature>
<evidence type="ECO:0000256" key="4">
    <source>
        <dbReference type="ARBA" id="ARBA00022461"/>
    </source>
</evidence>
<dbReference type="EMBL" id="CP090892">
    <property type="protein sequence ID" value="ULU04322.1"/>
    <property type="molecule type" value="Genomic_DNA"/>
</dbReference>
<feature type="transmembrane region" description="Helical" evidence="15">
    <location>
        <begin position="175"/>
        <end position="196"/>
    </location>
</feature>
<evidence type="ECO:0000256" key="10">
    <source>
        <dbReference type="ARBA" id="ARBA00023180"/>
    </source>
</evidence>
<dbReference type="Pfam" id="PF00858">
    <property type="entry name" value="ASC"/>
    <property type="match status" value="1"/>
</dbReference>
<protein>
    <recommendedName>
        <fullName evidence="18">Protein CBR-UNC-105</fullName>
    </recommendedName>
</protein>
<evidence type="ECO:0000256" key="7">
    <source>
        <dbReference type="ARBA" id="ARBA00023053"/>
    </source>
</evidence>
<dbReference type="NCBIfam" id="TIGR00867">
    <property type="entry name" value="deg-1"/>
    <property type="match status" value="1"/>
</dbReference>
<feature type="compositionally biased region" description="Polar residues" evidence="14">
    <location>
        <begin position="75"/>
        <end position="84"/>
    </location>
</feature>
<sequence length="992" mass="111328">MESDAVPLKTPQISIDVEDDRGATGTTASGSVSGSRPGSKPASRKPSGALAENFLPSQHHRNQWAHDQNRRNMSFEKSGNVTRNVSEDSRNLRFVPNDAPPRGARKKSHQRKGFHNIARRMTLTPEQLKKFQLQRLQNIRMHHLDLPALRRKFEKQSTFHGISHAANAESGGWKAFWYIAFMICLLALLIQIFFLISKYRQYGKTVDLDLKFENAPFPSITICNLNPYKKSAIQSNPNTKAMMEAYSRRIGSGDKSEGIAAALSASGALHAKVRRAKRKAKGKPRLRDRRYHQAFAQCLCDIEPLTGDRKGSCFAAFKGKIEIDTNSTAGFMNLHTSRCLCQLDTISKTLWPCFPYSSWKEKLCSECVDNTGHCPMRFYKGNELYENIKEQVDLCLCHKEYNHCVSTRDDGVIIEIDPNDELGNLDIGKKVASQLSLREEKLAETTTTEAPAVTQALGFEELTDDIAITSQAQENLMFAVGEMPESAKEGMSYELDELILKCSFNQKDCQMERDFILHYDNTFGNCYTFNHNRTAEVASHRAGANYGLRVLLYANVSEYLPTTDAVGFRITVHDKHIVPFPDAFGYSAPTGFMSSFGVRMKQFIRLEPPYGHCRHGGEDSPTYAYDGFHYSVEACHRSCAQKVIVDTCGCADPMYPIAEMFGNDTKPCQAVNMEQRECLRNTTLYLGELYSKGKESVIPDCYCHQPCQETNYEVTYSSARWPSGSAKVMECLPGDFMCLEKYRKNAAMVQIFYEELNYETMKETPAYTLTSVLADLGGLTGLWIGASVVSMLEIVSLICMAANGYYKDKTEERKSGSLNTLHKSSTTQSVKLSVIDIRSLHSNHSSKSKQSIFIEDLPPAIQEQSDDEETSESSRTNGSCRYLAPGEDLPCLCKYHSDGTIKVMKALCPVHGYMVRRNYDYSVSNSEEEDVEDEVHLEPEPFYTAPYEHRKKSTASKKPKKSTAGGPPPPPDEDLAMEAHNDPTDGQRTEEP</sequence>
<keyword evidence="6 15" id="KW-1133">Transmembrane helix</keyword>
<dbReference type="PANTHER" id="PTHR11690:SF279">
    <property type="entry name" value="DEGENERIN-LIKE PROTEIN UNC-105"/>
    <property type="match status" value="1"/>
</dbReference>
<keyword evidence="7" id="KW-0915">Sodium</keyword>
<proteinExistence type="inferred from homology"/>
<name>A0AAE9DGX4_CAEBR</name>
<evidence type="ECO:0000313" key="17">
    <source>
        <dbReference type="Proteomes" id="UP000827892"/>
    </source>
</evidence>
<organism evidence="16 17">
    <name type="scientific">Caenorhabditis briggsae</name>
    <dbReference type="NCBI Taxonomy" id="6238"/>
    <lineage>
        <taxon>Eukaryota</taxon>
        <taxon>Metazoa</taxon>
        <taxon>Ecdysozoa</taxon>
        <taxon>Nematoda</taxon>
        <taxon>Chromadorea</taxon>
        <taxon>Rhabditida</taxon>
        <taxon>Rhabditina</taxon>
        <taxon>Rhabditomorpha</taxon>
        <taxon>Rhabditoidea</taxon>
        <taxon>Rhabditidae</taxon>
        <taxon>Peloderinae</taxon>
        <taxon>Caenorhabditis</taxon>
    </lineage>
</organism>
<comment type="similarity">
    <text evidence="2 13">Belongs to the amiloride-sensitive sodium channel (TC 1.A.6) family.</text>
</comment>
<evidence type="ECO:0000256" key="11">
    <source>
        <dbReference type="ARBA" id="ARBA00023201"/>
    </source>
</evidence>
<keyword evidence="8 13" id="KW-0406">Ion transport</keyword>
<dbReference type="InterPro" id="IPR004726">
    <property type="entry name" value="Deg-1"/>
</dbReference>
<dbReference type="Gene3D" id="1.10.287.770">
    <property type="entry name" value="YojJ-like"/>
    <property type="match status" value="1"/>
</dbReference>
<evidence type="ECO:0000256" key="3">
    <source>
        <dbReference type="ARBA" id="ARBA00022448"/>
    </source>
</evidence>
<keyword evidence="9 15" id="KW-0472">Membrane</keyword>
<feature type="compositionally biased region" description="Basic residues" evidence="14">
    <location>
        <begin position="103"/>
        <end position="112"/>
    </location>
</feature>
<gene>
    <name evidence="16" type="ORF">L3Y34_017240</name>
</gene>
<keyword evidence="11 13" id="KW-0739">Sodium transport</keyword>
<feature type="compositionally biased region" description="Basic and acidic residues" evidence="14">
    <location>
        <begin position="977"/>
        <end position="992"/>
    </location>
</feature>
<evidence type="ECO:0000256" key="9">
    <source>
        <dbReference type="ARBA" id="ARBA00023136"/>
    </source>
</evidence>
<dbReference type="PANTHER" id="PTHR11690">
    <property type="entry name" value="AMILORIDE-SENSITIVE SODIUM CHANNEL-RELATED"/>
    <property type="match status" value="1"/>
</dbReference>
<dbReference type="PRINTS" id="PR01078">
    <property type="entry name" value="AMINACHANNEL"/>
</dbReference>
<keyword evidence="10" id="KW-0325">Glycoprotein</keyword>
<dbReference type="Proteomes" id="UP000827892">
    <property type="component" value="Chromosome II"/>
</dbReference>
<reference evidence="16 17" key="1">
    <citation type="submission" date="2022-05" db="EMBL/GenBank/DDBJ databases">
        <title>Chromosome-level reference genomes for two strains of Caenorhabditis briggsae: an improved platform for comparative genomics.</title>
        <authorList>
            <person name="Stevens L."/>
            <person name="Andersen E.C."/>
        </authorList>
    </citation>
    <scope>NUCLEOTIDE SEQUENCE [LARGE SCALE GENOMIC DNA]</scope>
    <source>
        <strain evidence="16">QX1410_ONT</strain>
        <tissue evidence="16">Whole-organism</tissue>
    </source>
</reference>
<feature type="region of interest" description="Disordered" evidence="14">
    <location>
        <begin position="1"/>
        <end position="112"/>
    </location>
</feature>
<feature type="region of interest" description="Disordered" evidence="14">
    <location>
        <begin position="927"/>
        <end position="992"/>
    </location>
</feature>
<accession>A0AAE9DGX4</accession>
<dbReference type="InterPro" id="IPR020903">
    <property type="entry name" value="ENaC_CS"/>
</dbReference>
<evidence type="ECO:0000256" key="8">
    <source>
        <dbReference type="ARBA" id="ARBA00023065"/>
    </source>
</evidence>
<keyword evidence="3 13" id="KW-0813">Transport</keyword>
<dbReference type="FunFam" id="2.60.470.10:FF:000004">
    <property type="entry name" value="Degenerin unc-8"/>
    <property type="match status" value="1"/>
</dbReference>
<feature type="compositionally biased region" description="Basic residues" evidence="14">
    <location>
        <begin position="949"/>
        <end position="961"/>
    </location>
</feature>
<evidence type="ECO:0000256" key="14">
    <source>
        <dbReference type="SAM" id="MobiDB-lite"/>
    </source>
</evidence>
<dbReference type="GO" id="GO:0005272">
    <property type="term" value="F:sodium channel activity"/>
    <property type="evidence" value="ECO:0007669"/>
    <property type="project" value="UniProtKB-KW"/>
</dbReference>
<dbReference type="GO" id="GO:0016020">
    <property type="term" value="C:membrane"/>
    <property type="evidence" value="ECO:0007669"/>
    <property type="project" value="UniProtKB-SubCell"/>
</dbReference>
<evidence type="ECO:0000256" key="2">
    <source>
        <dbReference type="ARBA" id="ARBA00007193"/>
    </source>
</evidence>
<keyword evidence="4 13" id="KW-0894">Sodium channel</keyword>
<evidence type="ECO:0000256" key="15">
    <source>
        <dbReference type="SAM" id="Phobius"/>
    </source>
</evidence>
<keyword evidence="5 13" id="KW-0812">Transmembrane</keyword>
<evidence type="ECO:0000256" key="13">
    <source>
        <dbReference type="RuleBase" id="RU000679"/>
    </source>
</evidence>
<evidence type="ECO:0000256" key="12">
    <source>
        <dbReference type="ARBA" id="ARBA00023303"/>
    </source>
</evidence>
<evidence type="ECO:0000256" key="5">
    <source>
        <dbReference type="ARBA" id="ARBA00022692"/>
    </source>
</evidence>
<dbReference type="AlphaFoldDB" id="A0AAE9DGX4"/>
<dbReference type="PROSITE" id="PS01206">
    <property type="entry name" value="ASC"/>
    <property type="match status" value="1"/>
</dbReference>
<dbReference type="InterPro" id="IPR001873">
    <property type="entry name" value="ENaC"/>
</dbReference>